<organism evidence="2 3">
    <name type="scientific">Kockovaella imperatae</name>
    <dbReference type="NCBI Taxonomy" id="4999"/>
    <lineage>
        <taxon>Eukaryota</taxon>
        <taxon>Fungi</taxon>
        <taxon>Dikarya</taxon>
        <taxon>Basidiomycota</taxon>
        <taxon>Agaricomycotina</taxon>
        <taxon>Tremellomycetes</taxon>
        <taxon>Tremellales</taxon>
        <taxon>Cuniculitremaceae</taxon>
        <taxon>Kockovaella</taxon>
    </lineage>
</organism>
<feature type="compositionally biased region" description="Basic and acidic residues" evidence="1">
    <location>
        <begin position="115"/>
        <end position="125"/>
    </location>
</feature>
<evidence type="ECO:0000313" key="2">
    <source>
        <dbReference type="EMBL" id="ORX35121.1"/>
    </source>
</evidence>
<accession>A0A1Y1UAP2</accession>
<proteinExistence type="predicted"/>
<feature type="region of interest" description="Disordered" evidence="1">
    <location>
        <begin position="115"/>
        <end position="225"/>
    </location>
</feature>
<comment type="caution">
    <text evidence="2">The sequence shown here is derived from an EMBL/GenBank/DDBJ whole genome shotgun (WGS) entry which is preliminary data.</text>
</comment>
<dbReference type="STRING" id="4999.A0A1Y1UAP2"/>
<dbReference type="InParanoid" id="A0A1Y1UAP2"/>
<keyword evidence="3" id="KW-1185">Reference proteome</keyword>
<feature type="region of interest" description="Disordered" evidence="1">
    <location>
        <begin position="240"/>
        <end position="285"/>
    </location>
</feature>
<feature type="compositionally biased region" description="Basic residues" evidence="1">
    <location>
        <begin position="215"/>
        <end position="225"/>
    </location>
</feature>
<evidence type="ECO:0000256" key="1">
    <source>
        <dbReference type="SAM" id="MobiDB-lite"/>
    </source>
</evidence>
<sequence length="285" mass="31786">MSVEQVNTNPIFAPADRPNKSACVLCPSKTFKNDHMATLHLKSGSHLRSLKRWHAALENYQKPGRGPRPEDPRVIVALNFRKIETQRVLDKARDKANTQAKVAARRARKVIKKAEREAYKAEHPKPSKQPKVLSESEQAALDARRAKKKLETAARKAVKQERKANRERERQQAFAAGNLNANSVPVASGGSGSSKYGAGASTSRSWRDGAAGGLAKKRVSPRMIRKRARDAKLLAMGIDPAAKTGDEEMSRKLQKRKKKQEKHEKQSAKRKMMAAQRFNNKGSRN</sequence>
<gene>
    <name evidence="2" type="ORF">BD324DRAFT_119085</name>
</gene>
<evidence type="ECO:0000313" key="3">
    <source>
        <dbReference type="Proteomes" id="UP000193218"/>
    </source>
</evidence>
<name>A0A1Y1UAP2_9TREE</name>
<dbReference type="RefSeq" id="XP_021869337.1">
    <property type="nucleotide sequence ID" value="XM_022011951.1"/>
</dbReference>
<reference evidence="2 3" key="1">
    <citation type="submission" date="2017-03" db="EMBL/GenBank/DDBJ databases">
        <title>Widespread Adenine N6-methylation of Active Genes in Fungi.</title>
        <authorList>
            <consortium name="DOE Joint Genome Institute"/>
            <person name="Mondo S.J."/>
            <person name="Dannebaum R.O."/>
            <person name="Kuo R.C."/>
            <person name="Louie K.B."/>
            <person name="Bewick A.J."/>
            <person name="Labutti K."/>
            <person name="Haridas S."/>
            <person name="Kuo A."/>
            <person name="Salamov A."/>
            <person name="Ahrendt S.R."/>
            <person name="Lau R."/>
            <person name="Bowen B.P."/>
            <person name="Lipzen A."/>
            <person name="Sullivan W."/>
            <person name="Andreopoulos W.B."/>
            <person name="Clum A."/>
            <person name="Lindquist E."/>
            <person name="Daum C."/>
            <person name="Northen T.R."/>
            <person name="Ramamoorthy G."/>
            <person name="Schmitz R.J."/>
            <person name="Gryganskyi A."/>
            <person name="Culley D."/>
            <person name="Magnuson J."/>
            <person name="James T.Y."/>
            <person name="O'Malley M.A."/>
            <person name="Stajich J.E."/>
            <person name="Spatafora J.W."/>
            <person name="Visel A."/>
            <person name="Grigoriev I.V."/>
        </authorList>
    </citation>
    <scope>NUCLEOTIDE SEQUENCE [LARGE SCALE GENOMIC DNA]</scope>
    <source>
        <strain evidence="2 3">NRRL Y-17943</strain>
    </source>
</reference>
<dbReference type="AlphaFoldDB" id="A0A1Y1UAP2"/>
<protein>
    <submittedName>
        <fullName evidence="2">Uncharacterized protein</fullName>
    </submittedName>
</protein>
<dbReference type="GeneID" id="33553759"/>
<dbReference type="Proteomes" id="UP000193218">
    <property type="component" value="Unassembled WGS sequence"/>
</dbReference>
<feature type="compositionally biased region" description="Basic and acidic residues" evidence="1">
    <location>
        <begin position="149"/>
        <end position="171"/>
    </location>
</feature>
<dbReference type="EMBL" id="NBSH01000012">
    <property type="protein sequence ID" value="ORX35121.1"/>
    <property type="molecule type" value="Genomic_DNA"/>
</dbReference>